<dbReference type="PROSITE" id="PS51257">
    <property type="entry name" value="PROKAR_LIPOPROTEIN"/>
    <property type="match status" value="1"/>
</dbReference>
<reference evidence="3" key="1">
    <citation type="submission" date="2020-10" db="EMBL/GenBank/DDBJ databases">
        <authorList>
            <person name="Gilroy R."/>
        </authorList>
    </citation>
    <scope>NUCLEOTIDE SEQUENCE</scope>
    <source>
        <strain evidence="3">ChiHcec3-6078</strain>
    </source>
</reference>
<feature type="compositionally biased region" description="Basic and acidic residues" evidence="1">
    <location>
        <begin position="59"/>
        <end position="85"/>
    </location>
</feature>
<feature type="region of interest" description="Disordered" evidence="1">
    <location>
        <begin position="25"/>
        <end position="85"/>
    </location>
</feature>
<accession>A0A9D1I0H6</accession>
<protein>
    <submittedName>
        <fullName evidence="3">Uncharacterized protein</fullName>
    </submittedName>
</protein>
<comment type="caution">
    <text evidence="3">The sequence shown here is derived from an EMBL/GenBank/DDBJ whole genome shotgun (WGS) entry which is preliminary data.</text>
</comment>
<evidence type="ECO:0000256" key="2">
    <source>
        <dbReference type="SAM" id="SignalP"/>
    </source>
</evidence>
<sequence length="85" mass="8991">MKKFRIFAATVMCISLLSFAGCGNSDTADTGEDGMVTEETTNGDDRAGEDNSVTEDMADDARDAVDDVKDTVDGEKKDGTATESK</sequence>
<reference evidence="3" key="2">
    <citation type="journal article" date="2021" name="PeerJ">
        <title>Extensive microbial diversity within the chicken gut microbiome revealed by metagenomics and culture.</title>
        <authorList>
            <person name="Gilroy R."/>
            <person name="Ravi A."/>
            <person name="Getino M."/>
            <person name="Pursley I."/>
            <person name="Horton D.L."/>
            <person name="Alikhan N.F."/>
            <person name="Baker D."/>
            <person name="Gharbi K."/>
            <person name="Hall N."/>
            <person name="Watson M."/>
            <person name="Adriaenssens E.M."/>
            <person name="Foster-Nyarko E."/>
            <person name="Jarju S."/>
            <person name="Secka A."/>
            <person name="Antonio M."/>
            <person name="Oren A."/>
            <person name="Chaudhuri R.R."/>
            <person name="La Ragione R."/>
            <person name="Hildebrand F."/>
            <person name="Pallen M.J."/>
        </authorList>
    </citation>
    <scope>NUCLEOTIDE SEQUENCE</scope>
    <source>
        <strain evidence="3">ChiHcec3-6078</strain>
    </source>
</reference>
<feature type="chain" id="PRO_5038983670" evidence="2">
    <location>
        <begin position="21"/>
        <end position="85"/>
    </location>
</feature>
<dbReference type="AlphaFoldDB" id="A0A9D1I0H6"/>
<keyword evidence="2" id="KW-0732">Signal</keyword>
<organism evidence="3 4">
    <name type="scientific">Candidatus Allocopromorpha excrementigallinarum</name>
    <dbReference type="NCBI Taxonomy" id="2840742"/>
    <lineage>
        <taxon>Bacteria</taxon>
        <taxon>Bacillati</taxon>
        <taxon>Bacillota</taxon>
        <taxon>Clostridia</taxon>
        <taxon>Eubacteriales</taxon>
        <taxon>Eubacteriaceae</taxon>
        <taxon>Eubacteriaceae incertae sedis</taxon>
        <taxon>Candidatus Allocopromorpha</taxon>
    </lineage>
</organism>
<name>A0A9D1I0H6_9FIRM</name>
<evidence type="ECO:0000313" key="3">
    <source>
        <dbReference type="EMBL" id="HIU25709.1"/>
    </source>
</evidence>
<gene>
    <name evidence="3" type="ORF">IAC50_04375</name>
</gene>
<feature type="signal peptide" evidence="2">
    <location>
        <begin position="1"/>
        <end position="20"/>
    </location>
</feature>
<evidence type="ECO:0000313" key="4">
    <source>
        <dbReference type="Proteomes" id="UP000824090"/>
    </source>
</evidence>
<evidence type="ECO:0000256" key="1">
    <source>
        <dbReference type="SAM" id="MobiDB-lite"/>
    </source>
</evidence>
<dbReference type="EMBL" id="DVMP01000083">
    <property type="protein sequence ID" value="HIU25709.1"/>
    <property type="molecule type" value="Genomic_DNA"/>
</dbReference>
<proteinExistence type="predicted"/>
<dbReference type="Proteomes" id="UP000824090">
    <property type="component" value="Unassembled WGS sequence"/>
</dbReference>